<reference evidence="1 2" key="1">
    <citation type="journal article" date="2020" name="Microorganisms">
        <title>Osmotic Adaptation and Compatible Solute Biosynthesis of Phototrophic Bacteria as Revealed from Genome Analyses.</title>
        <authorList>
            <person name="Imhoff J.F."/>
            <person name="Rahn T."/>
            <person name="Kunzel S."/>
            <person name="Keller A."/>
            <person name="Neulinger S.C."/>
        </authorList>
    </citation>
    <scope>NUCLEOTIDE SEQUENCE [LARGE SCALE GENOMIC DNA]</scope>
    <source>
        <strain evidence="1 2">DSM 15382</strain>
    </source>
</reference>
<protein>
    <submittedName>
        <fullName evidence="1">Uncharacterized protein</fullName>
    </submittedName>
</protein>
<accession>A0ABS1CZW3</accession>
<dbReference type="EMBL" id="NRSG01000134">
    <property type="protein sequence ID" value="MBK1659938.1"/>
    <property type="molecule type" value="Genomic_DNA"/>
</dbReference>
<dbReference type="RefSeq" id="WP_200305864.1">
    <property type="nucleotide sequence ID" value="NZ_NRSG01000134.1"/>
</dbReference>
<proteinExistence type="predicted"/>
<comment type="caution">
    <text evidence="1">The sequence shown here is derived from an EMBL/GenBank/DDBJ whole genome shotgun (WGS) entry which is preliminary data.</text>
</comment>
<organism evidence="1 2">
    <name type="scientific">Paracraurococcus ruber</name>
    <dbReference type="NCBI Taxonomy" id="77675"/>
    <lineage>
        <taxon>Bacteria</taxon>
        <taxon>Pseudomonadati</taxon>
        <taxon>Pseudomonadota</taxon>
        <taxon>Alphaproteobacteria</taxon>
        <taxon>Acetobacterales</taxon>
        <taxon>Roseomonadaceae</taxon>
        <taxon>Paracraurococcus</taxon>
    </lineage>
</organism>
<keyword evidence="2" id="KW-1185">Reference proteome</keyword>
<sequence>TKSFTLQASSSAAPTLSTAGTLLDDDIAPVSAGRAFGTYTTAPGVNNATLSALSIDSPTATSTAALTMREGMTTAGAGIDFRWQFTNLAAGDKLLQVDATSSVEAFRLEYSTDNAATWQAFAGAPGSALAWKGDFLATGVGASLWVRLIDAVVAGDATRDTIVVDLLTLSNAASTAAIAKTEAWFLG</sequence>
<name>A0ABS1CZW3_9PROT</name>
<gene>
    <name evidence="1" type="ORF">CKO45_17040</name>
</gene>
<dbReference type="Proteomes" id="UP000697995">
    <property type="component" value="Unassembled WGS sequence"/>
</dbReference>
<feature type="non-terminal residue" evidence="1">
    <location>
        <position position="1"/>
    </location>
</feature>
<evidence type="ECO:0000313" key="2">
    <source>
        <dbReference type="Proteomes" id="UP000697995"/>
    </source>
</evidence>
<evidence type="ECO:0000313" key="1">
    <source>
        <dbReference type="EMBL" id="MBK1659938.1"/>
    </source>
</evidence>